<comment type="subcellular location">
    <subcellularLocation>
        <location evidence="2">Endomembrane system</location>
        <topology evidence="2">Multi-pass membrane protein</topology>
    </subcellularLocation>
</comment>
<evidence type="ECO:0000256" key="5">
    <source>
        <dbReference type="ARBA" id="ARBA00022989"/>
    </source>
</evidence>
<feature type="transmembrane region" description="Helical" evidence="7">
    <location>
        <begin position="388"/>
        <end position="406"/>
    </location>
</feature>
<dbReference type="Proteomes" id="UP000250079">
    <property type="component" value="Chromosome"/>
</dbReference>
<sequence length="715" mass="79896">MKQDPLFSEHWYRVKDLKLRLASDVVVYRHRYRKVPCFVLHRKSTSAYHRVDTAVFKMIAELDGSVTLDSVWQRALEIQGNQAPTQPQLIGLLARMHEAELLSVNRKLDAEQLFSRSKDNARKDARQRYLNPLFLKFTLFDPDRLLNLLQPLARCLFSRTALVIWVGLLVLSLFLLLPRWASLRYEVASFDMFSAGNLVLFLSLYPALKLVHELAHGLAIKRFGGEVHELGIALMVFLPLPYVDASAASVLPDKWHRMLISAAGILVELAVAAIATLVWCFSDGLLHDLALMLMLIGGGSTLLFNGNPLLKFDGYYILSDAVEIPNLADRSRQYLLGLARHKLFGMPSQQTPLADRAEGVWLILYGLLSSTYKLAIMFAIALMLSEKFFFFGTAMAIWVVVSLVGLPLWKLLKFVAVTPQSSRPRAIVVTASFFVLSAMTVTYLPLPLNTVSRGVVWLPENAIVRVQSLCEVTQVRVLSGATVTLGEPLFYCEDPQLETEQDILQAQLDQLEAVRTGLDLSDRVDHEKYGHEIETLQVKLKHIDDNIARQLVTAQSAGRFFFTDNTTLEGQFLTPAALAAYVVPSHARTVRIAIEQADASWFQQGETEAELRFDEQAGKRQVYQTRIHRQTPQSTSVVPSAGLTTAGGGELVADSAGDGRTVLESVFDIELAWPENAPHLNVGSHVSVVFRHASRPILSRLVVIMQRAFLGRQDV</sequence>
<organism evidence="9 10">
    <name type="scientific">Granulosicoccus antarcticus IMCC3135</name>
    <dbReference type="NCBI Taxonomy" id="1192854"/>
    <lineage>
        <taxon>Bacteria</taxon>
        <taxon>Pseudomonadati</taxon>
        <taxon>Pseudomonadota</taxon>
        <taxon>Gammaproteobacteria</taxon>
        <taxon>Chromatiales</taxon>
        <taxon>Granulosicoccaceae</taxon>
        <taxon>Granulosicoccus</taxon>
    </lineage>
</organism>
<dbReference type="KEGG" id="gai:IMCC3135_02575"/>
<keyword evidence="6 7" id="KW-0472">Membrane</keyword>
<dbReference type="PANTHER" id="PTHR13325:SF3">
    <property type="entry name" value="MEMBRANE-BOUND TRANSCRIPTION FACTOR SITE-2 PROTEASE"/>
    <property type="match status" value="1"/>
</dbReference>
<comment type="similarity">
    <text evidence="3">Belongs to the peptidase M50B family.</text>
</comment>
<reference evidence="9 10" key="1">
    <citation type="submission" date="2016-12" db="EMBL/GenBank/DDBJ databases">
        <authorList>
            <person name="Song W.-J."/>
            <person name="Kurnit D.M."/>
        </authorList>
    </citation>
    <scope>NUCLEOTIDE SEQUENCE [LARGE SCALE GENOMIC DNA]</scope>
    <source>
        <strain evidence="9 10">IMCC3135</strain>
    </source>
</reference>
<dbReference type="GO" id="GO:0005737">
    <property type="term" value="C:cytoplasm"/>
    <property type="evidence" value="ECO:0007669"/>
    <property type="project" value="TreeGrafter"/>
</dbReference>
<dbReference type="PANTHER" id="PTHR13325">
    <property type="entry name" value="PROTEASE M50 MEMBRANE-BOUND TRANSCRIPTION FACTOR SITE 2 PROTEASE"/>
    <property type="match status" value="1"/>
</dbReference>
<evidence type="ECO:0000256" key="1">
    <source>
        <dbReference type="ARBA" id="ARBA00001947"/>
    </source>
</evidence>
<evidence type="ECO:0000259" key="8">
    <source>
        <dbReference type="Pfam" id="PF02163"/>
    </source>
</evidence>
<accession>A0A2Z2NLG2</accession>
<feature type="transmembrane region" description="Helical" evidence="7">
    <location>
        <begin position="258"/>
        <end position="279"/>
    </location>
</feature>
<evidence type="ECO:0000313" key="10">
    <source>
        <dbReference type="Proteomes" id="UP000250079"/>
    </source>
</evidence>
<feature type="transmembrane region" description="Helical" evidence="7">
    <location>
        <begin position="156"/>
        <end position="177"/>
    </location>
</feature>
<dbReference type="AlphaFoldDB" id="A0A2Z2NLG2"/>
<dbReference type="GO" id="GO:0031293">
    <property type="term" value="P:membrane protein intracellular domain proteolysis"/>
    <property type="evidence" value="ECO:0007669"/>
    <property type="project" value="TreeGrafter"/>
</dbReference>
<proteinExistence type="inferred from homology"/>
<dbReference type="GO" id="GO:0012505">
    <property type="term" value="C:endomembrane system"/>
    <property type="evidence" value="ECO:0007669"/>
    <property type="project" value="UniProtKB-SubCell"/>
</dbReference>
<feature type="transmembrane region" description="Helical" evidence="7">
    <location>
        <begin position="230"/>
        <end position="251"/>
    </location>
</feature>
<dbReference type="EMBL" id="CP018632">
    <property type="protein sequence ID" value="ASJ70628.1"/>
    <property type="molecule type" value="Genomic_DNA"/>
</dbReference>
<dbReference type="GO" id="GO:0004222">
    <property type="term" value="F:metalloendopeptidase activity"/>
    <property type="evidence" value="ECO:0007669"/>
    <property type="project" value="InterPro"/>
</dbReference>
<evidence type="ECO:0000256" key="2">
    <source>
        <dbReference type="ARBA" id="ARBA00004127"/>
    </source>
</evidence>
<dbReference type="RefSeq" id="WP_088916153.1">
    <property type="nucleotide sequence ID" value="NZ_CP018632.1"/>
</dbReference>
<dbReference type="GO" id="GO:0016020">
    <property type="term" value="C:membrane"/>
    <property type="evidence" value="ECO:0007669"/>
    <property type="project" value="InterPro"/>
</dbReference>
<evidence type="ECO:0000256" key="4">
    <source>
        <dbReference type="ARBA" id="ARBA00022692"/>
    </source>
</evidence>
<protein>
    <recommendedName>
        <fullName evidence="8">Peptidase M50 domain-containing protein</fullName>
    </recommendedName>
</protein>
<feature type="transmembrane region" description="Helical" evidence="7">
    <location>
        <begin position="360"/>
        <end position="382"/>
    </location>
</feature>
<evidence type="ECO:0000256" key="6">
    <source>
        <dbReference type="ARBA" id="ARBA00023136"/>
    </source>
</evidence>
<dbReference type="InterPro" id="IPR001193">
    <property type="entry name" value="MBTPS2"/>
</dbReference>
<evidence type="ECO:0000256" key="7">
    <source>
        <dbReference type="SAM" id="Phobius"/>
    </source>
</evidence>
<evidence type="ECO:0000256" key="3">
    <source>
        <dbReference type="ARBA" id="ARBA00007931"/>
    </source>
</evidence>
<dbReference type="Pfam" id="PF02163">
    <property type="entry name" value="Peptidase_M50"/>
    <property type="match status" value="1"/>
</dbReference>
<name>A0A2Z2NLG2_9GAMM</name>
<keyword evidence="10" id="KW-1185">Reference proteome</keyword>
<feature type="transmembrane region" description="Helical" evidence="7">
    <location>
        <begin position="426"/>
        <end position="446"/>
    </location>
</feature>
<feature type="domain" description="Peptidase M50" evidence="8">
    <location>
        <begin position="209"/>
        <end position="376"/>
    </location>
</feature>
<keyword evidence="5 7" id="KW-1133">Transmembrane helix</keyword>
<keyword evidence="4 7" id="KW-0812">Transmembrane</keyword>
<dbReference type="CDD" id="cd05709">
    <property type="entry name" value="S2P-M50"/>
    <property type="match status" value="1"/>
</dbReference>
<comment type="cofactor">
    <cofactor evidence="1">
        <name>Zn(2+)</name>
        <dbReference type="ChEBI" id="CHEBI:29105"/>
    </cofactor>
</comment>
<dbReference type="OrthoDB" id="9759690at2"/>
<dbReference type="InterPro" id="IPR008915">
    <property type="entry name" value="Peptidase_M50"/>
</dbReference>
<feature type="transmembrane region" description="Helical" evidence="7">
    <location>
        <begin position="285"/>
        <end position="304"/>
    </location>
</feature>
<gene>
    <name evidence="9" type="ORF">IMCC3135_02575</name>
</gene>
<evidence type="ECO:0000313" key="9">
    <source>
        <dbReference type="EMBL" id="ASJ70628.1"/>
    </source>
</evidence>